<organism evidence="5 6">
    <name type="scientific">Galendromus occidentalis</name>
    <name type="common">western predatory mite</name>
    <dbReference type="NCBI Taxonomy" id="34638"/>
    <lineage>
        <taxon>Eukaryota</taxon>
        <taxon>Metazoa</taxon>
        <taxon>Ecdysozoa</taxon>
        <taxon>Arthropoda</taxon>
        <taxon>Chelicerata</taxon>
        <taxon>Arachnida</taxon>
        <taxon>Acari</taxon>
        <taxon>Parasitiformes</taxon>
        <taxon>Mesostigmata</taxon>
        <taxon>Gamasina</taxon>
        <taxon>Phytoseioidea</taxon>
        <taxon>Phytoseiidae</taxon>
        <taxon>Typhlodrominae</taxon>
        <taxon>Galendromus</taxon>
    </lineage>
</organism>
<feature type="region of interest" description="Disordered" evidence="3">
    <location>
        <begin position="89"/>
        <end position="117"/>
    </location>
</feature>
<reference evidence="6" key="1">
    <citation type="submission" date="2025-08" db="UniProtKB">
        <authorList>
            <consortium name="RefSeq"/>
        </authorList>
    </citation>
    <scope>IDENTIFICATION</scope>
</reference>
<evidence type="ECO:0000256" key="4">
    <source>
        <dbReference type="SAM" id="SignalP"/>
    </source>
</evidence>
<dbReference type="Proteomes" id="UP000694867">
    <property type="component" value="Unplaced"/>
</dbReference>
<gene>
    <name evidence="6" type="primary">LOC100907550</name>
</gene>
<dbReference type="GeneID" id="100907550"/>
<sequence length="232" mass="23083">MATSRRCTTLVVLVAALVGISDAGNIPGGGHGGGFGHRGFNGGPGRFGAGGFGGGHGRFGGGPGRFGGGHGGDYGGGYGGGYGQDYGPPMPYQFGYSSQDPDGTHAHSQTSDGRRVQGHYVIQLADGRQRRVDYTADETGFHAKVMTNELGTESKDAADAIYESSAIPGDQAAIQGGPGPRGPYGGGPGPRGPYGGGPGPRGPYGGGPHHGFRGGSFGGPHGGRGFGPGGRW</sequence>
<dbReference type="AlphaFoldDB" id="A0AAJ6QNY4"/>
<dbReference type="PANTHER" id="PTHR12236:SF79">
    <property type="entry name" value="CUTICULAR PROTEIN 50CB-RELATED"/>
    <property type="match status" value="1"/>
</dbReference>
<keyword evidence="1 2" id="KW-0193">Cuticle</keyword>
<dbReference type="GO" id="GO:0042302">
    <property type="term" value="F:structural constituent of cuticle"/>
    <property type="evidence" value="ECO:0007669"/>
    <property type="project" value="UniProtKB-UniRule"/>
</dbReference>
<accession>A0AAJ6QNY4</accession>
<keyword evidence="5" id="KW-1185">Reference proteome</keyword>
<proteinExistence type="predicted"/>
<feature type="compositionally biased region" description="Polar residues" evidence="3">
    <location>
        <begin position="95"/>
        <end position="111"/>
    </location>
</feature>
<dbReference type="KEGG" id="goe:100907550"/>
<dbReference type="PANTHER" id="PTHR12236">
    <property type="entry name" value="STRUCTURAL CONTITUENT OF CUTICLE"/>
    <property type="match status" value="1"/>
</dbReference>
<evidence type="ECO:0000313" key="5">
    <source>
        <dbReference type="Proteomes" id="UP000694867"/>
    </source>
</evidence>
<dbReference type="GO" id="GO:0005615">
    <property type="term" value="C:extracellular space"/>
    <property type="evidence" value="ECO:0007669"/>
    <property type="project" value="TreeGrafter"/>
</dbReference>
<dbReference type="InterPro" id="IPR031311">
    <property type="entry name" value="CHIT_BIND_RR_consensus"/>
</dbReference>
<evidence type="ECO:0000256" key="3">
    <source>
        <dbReference type="SAM" id="MobiDB-lite"/>
    </source>
</evidence>
<keyword evidence="4" id="KW-0732">Signal</keyword>
<dbReference type="GO" id="GO:0031012">
    <property type="term" value="C:extracellular matrix"/>
    <property type="evidence" value="ECO:0007669"/>
    <property type="project" value="TreeGrafter"/>
</dbReference>
<feature type="signal peptide" evidence="4">
    <location>
        <begin position="1"/>
        <end position="23"/>
    </location>
</feature>
<name>A0AAJ6QNY4_9ACAR</name>
<feature type="compositionally biased region" description="Gly residues" evidence="3">
    <location>
        <begin position="176"/>
        <end position="232"/>
    </location>
</feature>
<dbReference type="Pfam" id="PF00379">
    <property type="entry name" value="Chitin_bind_4"/>
    <property type="match status" value="1"/>
</dbReference>
<feature type="region of interest" description="Disordered" evidence="3">
    <location>
        <begin position="167"/>
        <end position="232"/>
    </location>
</feature>
<evidence type="ECO:0000256" key="2">
    <source>
        <dbReference type="PROSITE-ProRule" id="PRU00497"/>
    </source>
</evidence>
<dbReference type="InterPro" id="IPR051217">
    <property type="entry name" value="Insect_Cuticle_Struc_Prot"/>
</dbReference>
<dbReference type="RefSeq" id="XP_003739082.1">
    <property type="nucleotide sequence ID" value="XM_003739034.1"/>
</dbReference>
<evidence type="ECO:0000256" key="1">
    <source>
        <dbReference type="ARBA" id="ARBA00022460"/>
    </source>
</evidence>
<protein>
    <submittedName>
        <fullName evidence="6">Glycine-rich cell wall structural protein 1.8-like</fullName>
    </submittedName>
</protein>
<feature type="chain" id="PRO_5042502250" evidence="4">
    <location>
        <begin position="24"/>
        <end position="232"/>
    </location>
</feature>
<evidence type="ECO:0000313" key="6">
    <source>
        <dbReference type="RefSeq" id="XP_003739082.1"/>
    </source>
</evidence>
<dbReference type="PROSITE" id="PS00233">
    <property type="entry name" value="CHIT_BIND_RR_1"/>
    <property type="match status" value="1"/>
</dbReference>
<dbReference type="InterPro" id="IPR000618">
    <property type="entry name" value="Insect_cuticle"/>
</dbReference>
<dbReference type="PROSITE" id="PS51155">
    <property type="entry name" value="CHIT_BIND_RR_2"/>
    <property type="match status" value="1"/>
</dbReference>